<dbReference type="InterPro" id="IPR014210">
    <property type="entry name" value="Cyt_o_ubiqinol_oxidase_su4"/>
</dbReference>
<feature type="transmembrane region" description="Helical" evidence="17">
    <location>
        <begin position="87"/>
        <end position="109"/>
    </location>
</feature>
<proteinExistence type="inferred from homology"/>
<evidence type="ECO:0000256" key="8">
    <source>
        <dbReference type="ARBA" id="ARBA00022982"/>
    </source>
</evidence>
<keyword evidence="19" id="KW-1185">Reference proteome</keyword>
<keyword evidence="10" id="KW-0560">Oxidoreductase</keyword>
<protein>
    <recommendedName>
        <fullName evidence="4">Cytochrome bo(3) ubiquinol oxidase subunit 4</fullName>
    </recommendedName>
    <alternativeName>
        <fullName evidence="16">Cytochrome o ubiquinol oxidase subunit 4</fullName>
    </alternativeName>
    <alternativeName>
        <fullName evidence="13">Oxidase bo(3) subunit 4</fullName>
    </alternativeName>
    <alternativeName>
        <fullName evidence="14">Ubiquinol oxidase polypeptide IV</fullName>
    </alternativeName>
    <alternativeName>
        <fullName evidence="15">Ubiquinol oxidase subunit 4</fullName>
    </alternativeName>
</protein>
<evidence type="ECO:0000256" key="1">
    <source>
        <dbReference type="ARBA" id="ARBA00004651"/>
    </source>
</evidence>
<evidence type="ECO:0000313" key="19">
    <source>
        <dbReference type="Proteomes" id="UP001176471"/>
    </source>
</evidence>
<feature type="transmembrane region" description="Helical" evidence="17">
    <location>
        <begin position="23"/>
        <end position="44"/>
    </location>
</feature>
<keyword evidence="6" id="KW-1003">Cell membrane</keyword>
<comment type="similarity">
    <text evidence="2">Belongs to the cytochrome c oxidase bacterial subunit 4 family.</text>
</comment>
<dbReference type="RefSeq" id="WP_304535800.1">
    <property type="nucleotide sequence ID" value="NZ_JAUQOM010000003.1"/>
</dbReference>
<evidence type="ECO:0000256" key="12">
    <source>
        <dbReference type="ARBA" id="ARBA00025694"/>
    </source>
</evidence>
<evidence type="ECO:0000256" key="11">
    <source>
        <dbReference type="ARBA" id="ARBA00023136"/>
    </source>
</evidence>
<evidence type="ECO:0000256" key="2">
    <source>
        <dbReference type="ARBA" id="ARBA00008079"/>
    </source>
</evidence>
<keyword evidence="11 17" id="KW-0472">Membrane</keyword>
<dbReference type="EMBL" id="JAUQOM010000003">
    <property type="protein sequence ID" value="MDO7835389.1"/>
    <property type="molecule type" value="Genomic_DNA"/>
</dbReference>
<reference evidence="18" key="1">
    <citation type="submission" date="2023-07" db="EMBL/GenBank/DDBJ databases">
        <title>Bacterial whole genome sequence for Sphingobium sp. HBC34.</title>
        <authorList>
            <person name="Le V."/>
            <person name="Ko S.-R."/>
            <person name="Ahn C.-Y."/>
            <person name="Oh H.-M."/>
        </authorList>
    </citation>
    <scope>NUCLEOTIDE SEQUENCE</scope>
    <source>
        <strain evidence="18">HBC34</strain>
    </source>
</reference>
<dbReference type="PANTHER" id="PTHR36835">
    <property type="entry name" value="CYTOCHROME BO(3) UBIQUINOL OXIDASE SUBUNIT 4"/>
    <property type="match status" value="1"/>
</dbReference>
<evidence type="ECO:0000313" key="18">
    <source>
        <dbReference type="EMBL" id="MDO7835389.1"/>
    </source>
</evidence>
<comment type="caution">
    <text evidence="18">The sequence shown here is derived from an EMBL/GenBank/DDBJ whole genome shotgun (WGS) entry which is preliminary data.</text>
</comment>
<evidence type="ECO:0000256" key="13">
    <source>
        <dbReference type="ARBA" id="ARBA00030071"/>
    </source>
</evidence>
<dbReference type="Proteomes" id="UP001176471">
    <property type="component" value="Unassembled WGS sequence"/>
</dbReference>
<dbReference type="Pfam" id="PF03626">
    <property type="entry name" value="COX4_pro"/>
    <property type="match status" value="1"/>
</dbReference>
<keyword evidence="5" id="KW-0813">Transport</keyword>
<keyword evidence="7 17" id="KW-0812">Transmembrane</keyword>
<comment type="function">
    <text evidence="12">Cytochrome bo(3) ubiquinol terminal oxidase is the component of the aerobic respiratory chain of E.coli that predominates when cells are grown at high aeration. Has proton pump activity across the membrane in addition to electron transfer, pumping 2 protons/electron.</text>
</comment>
<keyword evidence="8" id="KW-0249">Electron transport</keyword>
<evidence type="ECO:0000256" key="10">
    <source>
        <dbReference type="ARBA" id="ARBA00023002"/>
    </source>
</evidence>
<organism evidence="18 19">
    <name type="scientific">Sphingobium cyanobacteriorum</name>
    <dbReference type="NCBI Taxonomy" id="3063954"/>
    <lineage>
        <taxon>Bacteria</taxon>
        <taxon>Pseudomonadati</taxon>
        <taxon>Pseudomonadota</taxon>
        <taxon>Alphaproteobacteria</taxon>
        <taxon>Sphingomonadales</taxon>
        <taxon>Sphingomonadaceae</taxon>
        <taxon>Sphingobium</taxon>
    </lineage>
</organism>
<keyword evidence="9 17" id="KW-1133">Transmembrane helix</keyword>
<dbReference type="NCBIfam" id="TIGR02847">
    <property type="entry name" value="CyoD"/>
    <property type="match status" value="1"/>
</dbReference>
<evidence type="ECO:0000256" key="15">
    <source>
        <dbReference type="ARBA" id="ARBA00031887"/>
    </source>
</evidence>
<name>A0ABT8ZN34_9SPHN</name>
<evidence type="ECO:0000256" key="4">
    <source>
        <dbReference type="ARBA" id="ARBA00014689"/>
    </source>
</evidence>
<evidence type="ECO:0000256" key="6">
    <source>
        <dbReference type="ARBA" id="ARBA00022475"/>
    </source>
</evidence>
<evidence type="ECO:0000256" key="14">
    <source>
        <dbReference type="ARBA" id="ARBA00030211"/>
    </source>
</evidence>
<accession>A0ABT8ZN34</accession>
<comment type="subcellular location">
    <subcellularLocation>
        <location evidence="1">Cell membrane</location>
        <topology evidence="1">Multi-pass membrane protein</topology>
    </subcellularLocation>
</comment>
<dbReference type="InterPro" id="IPR050968">
    <property type="entry name" value="Cytochrome_c_oxidase_bac_sub4"/>
</dbReference>
<evidence type="ECO:0000256" key="7">
    <source>
        <dbReference type="ARBA" id="ARBA00022692"/>
    </source>
</evidence>
<dbReference type="InterPro" id="IPR005171">
    <property type="entry name" value="Cyt_c_oxidase_su4_prok"/>
</dbReference>
<gene>
    <name evidence="18" type="primary">cyoD</name>
    <name evidence="18" type="ORF">Q4610_10055</name>
</gene>
<evidence type="ECO:0000256" key="17">
    <source>
        <dbReference type="SAM" id="Phobius"/>
    </source>
</evidence>
<evidence type="ECO:0000256" key="16">
    <source>
        <dbReference type="ARBA" id="ARBA00032185"/>
    </source>
</evidence>
<feature type="transmembrane region" description="Helical" evidence="17">
    <location>
        <begin position="56"/>
        <end position="75"/>
    </location>
</feature>
<sequence length="149" mass="16313">MSDAVHSHGHHEEHHDEGAHGSFGSYMIGFGLSVILTAIPFWLVMSGVLGNAQLTAFIIMAFAAVQVVVHMIYFLHMNTRVEGGWSFMAMGLTIVLVVITLSGSMWVMYHLNNNMMPHAAMEMHGEMSGGDDMGAMHDMNAMANMSEMP</sequence>
<evidence type="ECO:0000256" key="5">
    <source>
        <dbReference type="ARBA" id="ARBA00022448"/>
    </source>
</evidence>
<evidence type="ECO:0000256" key="9">
    <source>
        <dbReference type="ARBA" id="ARBA00022989"/>
    </source>
</evidence>
<dbReference type="PANTHER" id="PTHR36835:SF1">
    <property type="entry name" value="CYTOCHROME BO(3) UBIQUINOL OXIDASE SUBUNIT 4"/>
    <property type="match status" value="1"/>
</dbReference>
<comment type="subunit">
    <text evidence="3">Heterooctamer of two A chains, two B chains, two C chains and two D chains.</text>
</comment>
<evidence type="ECO:0000256" key="3">
    <source>
        <dbReference type="ARBA" id="ARBA00011700"/>
    </source>
</evidence>